<accession>A0A5C1E4Q6</accession>
<dbReference type="Proteomes" id="UP000323671">
    <property type="component" value="Chromosome"/>
</dbReference>
<dbReference type="RefSeq" id="WP_149424586.1">
    <property type="nucleotide sequence ID" value="NZ_CP022579.1"/>
</dbReference>
<gene>
    <name evidence="3" type="ORF">OTERR_02090</name>
</gene>
<keyword evidence="4" id="KW-1185">Reference proteome</keyword>
<dbReference type="AlphaFoldDB" id="A0A5C1E4Q6"/>
<evidence type="ECO:0000259" key="2">
    <source>
        <dbReference type="Pfam" id="PF01882"/>
    </source>
</evidence>
<keyword evidence="1" id="KW-1133">Transmembrane helix</keyword>
<keyword evidence="1" id="KW-0812">Transmembrane</keyword>
<feature type="transmembrane region" description="Helical" evidence="1">
    <location>
        <begin position="38"/>
        <end position="61"/>
    </location>
</feature>
<protein>
    <recommendedName>
        <fullName evidence="2">DUF58 domain-containing protein</fullName>
    </recommendedName>
</protein>
<evidence type="ECO:0000313" key="3">
    <source>
        <dbReference type="EMBL" id="QEL63685.1"/>
    </source>
</evidence>
<reference evidence="3 4" key="1">
    <citation type="submission" date="2017-07" db="EMBL/GenBank/DDBJ databases">
        <title>Complete genome sequence of Oryzomicrobium terrae TPP412.</title>
        <authorList>
            <person name="Chiu L.-W."/>
            <person name="Lo K.-J."/>
            <person name="Tsai Y.-M."/>
            <person name="Lin S.-S."/>
            <person name="Kuo C.-H."/>
            <person name="Liu C.-T."/>
        </authorList>
    </citation>
    <scope>NUCLEOTIDE SEQUENCE [LARGE SCALE GENOMIC DNA]</scope>
    <source>
        <strain evidence="3 4">TPP412</strain>
    </source>
</reference>
<keyword evidence="1" id="KW-0472">Membrane</keyword>
<sequence>MSRTATARDWLQRHQRALVLALVTLMAYVAAMNRGNALAWGVAALLLSTLITGFVWPYWLVRRLSVVRTGPERASEGETLLWRMQVRNRGWLPRFMVELTDRLPFVGAAGGNPAPGPVVLGQLAYLPAGATRQLVVQLSCEKRGYYRLGPAGLAASFPLGLAEARHEGSDGIQTLLVYPQVFPIVTLPLRGSPSLINRGGLPLPDGTGSADFAGLREYRRGDNPRHVHWPTSARLNELMIREYEPLASAALCLALDLSPGANVGLGREASGEYAIRIAASIARYACEQAMPIRLEAAGVDAAVLSIPAGNGELHYRELLEFLAVAELASPCPYARVLERVAQQCQPGETVVALLAPPPAEAADVLRTLALVRSQGAHLLAVLLERQSFAAGAEPLSEVLTAGLLDLGAQVLTVRQGDDLVQVFNP</sequence>
<evidence type="ECO:0000313" key="4">
    <source>
        <dbReference type="Proteomes" id="UP000323671"/>
    </source>
</evidence>
<name>A0A5C1E4Q6_9RHOO</name>
<evidence type="ECO:0000256" key="1">
    <source>
        <dbReference type="SAM" id="Phobius"/>
    </source>
</evidence>
<dbReference type="PANTHER" id="PTHR34351">
    <property type="entry name" value="SLR1927 PROTEIN-RELATED"/>
    <property type="match status" value="1"/>
</dbReference>
<dbReference type="PANTHER" id="PTHR34351:SF2">
    <property type="entry name" value="DUF58 DOMAIN-CONTAINING PROTEIN"/>
    <property type="match status" value="1"/>
</dbReference>
<proteinExistence type="predicted"/>
<dbReference type="Pfam" id="PF01882">
    <property type="entry name" value="DUF58"/>
    <property type="match status" value="1"/>
</dbReference>
<dbReference type="InterPro" id="IPR002881">
    <property type="entry name" value="DUF58"/>
</dbReference>
<dbReference type="EMBL" id="CP022579">
    <property type="protein sequence ID" value="QEL63685.1"/>
    <property type="molecule type" value="Genomic_DNA"/>
</dbReference>
<feature type="domain" description="DUF58" evidence="2">
    <location>
        <begin position="215"/>
        <end position="327"/>
    </location>
</feature>
<organism evidence="3 4">
    <name type="scientific">Oryzomicrobium terrae</name>
    <dbReference type="NCBI Taxonomy" id="1735038"/>
    <lineage>
        <taxon>Bacteria</taxon>
        <taxon>Pseudomonadati</taxon>
        <taxon>Pseudomonadota</taxon>
        <taxon>Betaproteobacteria</taxon>
        <taxon>Rhodocyclales</taxon>
        <taxon>Rhodocyclaceae</taxon>
        <taxon>Oryzomicrobium</taxon>
    </lineage>
</organism>
<dbReference type="KEGG" id="otr:OTERR_02090"/>